<evidence type="ECO:0000256" key="1">
    <source>
        <dbReference type="SAM" id="MobiDB-lite"/>
    </source>
</evidence>
<dbReference type="EMBL" id="QJJU01000034">
    <property type="protein sequence ID" value="PXX00402.1"/>
    <property type="molecule type" value="Genomic_DNA"/>
</dbReference>
<keyword evidence="4" id="KW-1185">Reference proteome</keyword>
<feature type="compositionally biased region" description="Basic residues" evidence="1">
    <location>
        <begin position="78"/>
        <end position="95"/>
    </location>
</feature>
<protein>
    <submittedName>
        <fullName evidence="3">Uncharacterized protein DUF1918</fullName>
    </submittedName>
</protein>
<dbReference type="Gene3D" id="2.30.30.440">
    <property type="entry name" value="Domain of unknown function DUF1918"/>
    <property type="match status" value="1"/>
</dbReference>
<dbReference type="Pfam" id="PF08940">
    <property type="entry name" value="DUF1918"/>
    <property type="match status" value="1"/>
</dbReference>
<gene>
    <name evidence="3" type="ORF">C8E89_13454</name>
</gene>
<dbReference type="InterPro" id="IPR015035">
    <property type="entry name" value="DUF1918"/>
</dbReference>
<dbReference type="AlphaFoldDB" id="A0A318H7A3"/>
<dbReference type="SUPFAM" id="SSF50118">
    <property type="entry name" value="Cell growth inhibitor/plasmid maintenance toxic component"/>
    <property type="match status" value="1"/>
</dbReference>
<evidence type="ECO:0000313" key="3">
    <source>
        <dbReference type="EMBL" id="PXX00402.1"/>
    </source>
</evidence>
<dbReference type="RefSeq" id="WP_110319786.1">
    <property type="nucleotide sequence ID" value="NZ_QJJU01000034.1"/>
</dbReference>
<comment type="caution">
    <text evidence="3">The sequence shown here is derived from an EMBL/GenBank/DDBJ whole genome shotgun (WGS) entry which is preliminary data.</text>
</comment>
<reference evidence="3 4" key="2">
    <citation type="submission" date="2018-06" db="EMBL/GenBank/DDBJ databases">
        <title>Sequencing of bacterial isolates from soil warming experiment in Harvard Forest, Massachusetts, USA.</title>
        <authorList>
            <person name="Deangelis K.PhD."/>
        </authorList>
    </citation>
    <scope>NUCLEOTIDE SEQUENCE [LARGE SCALE GENOMIC DNA]</scope>
    <source>
        <strain evidence="3 4">GAS496</strain>
    </source>
</reference>
<proteinExistence type="predicted"/>
<dbReference type="OrthoDB" id="4828144at2"/>
<sequence>MKAKVGDWLEIKGTTTERHDQRGLVTEVHSEDGSPPYVVRWLATGNEATVFPGSDAIVVTQEEQEEATNGHAPDTRPCKARSHTPRKSKLIRATQ</sequence>
<feature type="domain" description="DUF1918" evidence="2">
    <location>
        <begin position="1"/>
        <end position="58"/>
    </location>
</feature>
<reference evidence="4" key="1">
    <citation type="submission" date="2018-05" db="EMBL/GenBank/DDBJ databases">
        <authorList>
            <person name="Deangelis K."/>
            <person name="Huntemann M."/>
            <person name="Clum A."/>
            <person name="Pillay M."/>
            <person name="Palaniappan K."/>
            <person name="Varghese N."/>
            <person name="Mikhailova N."/>
            <person name="Stamatis D."/>
            <person name="Reddy T."/>
            <person name="Daum C."/>
            <person name="Shapiro N."/>
            <person name="Ivanova N."/>
            <person name="Kyrpides N."/>
            <person name="Woyke T."/>
        </authorList>
    </citation>
    <scope>NUCLEOTIDE SEQUENCE [LARGE SCALE GENOMIC DNA]</scope>
    <source>
        <strain evidence="4">GAS496</strain>
    </source>
</reference>
<accession>A0A318H7A3</accession>
<dbReference type="Proteomes" id="UP000247781">
    <property type="component" value="Unassembled WGS sequence"/>
</dbReference>
<feature type="region of interest" description="Disordered" evidence="1">
    <location>
        <begin position="62"/>
        <end position="95"/>
    </location>
</feature>
<evidence type="ECO:0000259" key="2">
    <source>
        <dbReference type="Pfam" id="PF08940"/>
    </source>
</evidence>
<evidence type="ECO:0000313" key="4">
    <source>
        <dbReference type="Proteomes" id="UP000247781"/>
    </source>
</evidence>
<name>A0A318H7A3_9MYCO</name>
<organism evidence="3 4">
    <name type="scientific">Mycolicibacterium moriokaense</name>
    <dbReference type="NCBI Taxonomy" id="39691"/>
    <lineage>
        <taxon>Bacteria</taxon>
        <taxon>Bacillati</taxon>
        <taxon>Actinomycetota</taxon>
        <taxon>Actinomycetes</taxon>
        <taxon>Mycobacteriales</taxon>
        <taxon>Mycobacteriaceae</taxon>
        <taxon>Mycolicibacterium</taxon>
    </lineage>
</organism>